<dbReference type="EMBL" id="JACHEK010000005">
    <property type="protein sequence ID" value="MBB6145077.1"/>
    <property type="molecule type" value="Genomic_DNA"/>
</dbReference>
<organism evidence="10 11">
    <name type="scientific">Silvibacterium bohemicum</name>
    <dbReference type="NCBI Taxonomy" id="1577686"/>
    <lineage>
        <taxon>Bacteria</taxon>
        <taxon>Pseudomonadati</taxon>
        <taxon>Acidobacteriota</taxon>
        <taxon>Terriglobia</taxon>
        <taxon>Terriglobales</taxon>
        <taxon>Acidobacteriaceae</taxon>
        <taxon>Silvibacterium</taxon>
    </lineage>
</organism>
<accession>A0A841JXB1</accession>
<evidence type="ECO:0000259" key="9">
    <source>
        <dbReference type="Pfam" id="PF08281"/>
    </source>
</evidence>
<gene>
    <name evidence="10" type="ORF">HNQ77_003033</name>
</gene>
<dbReference type="InterPro" id="IPR014284">
    <property type="entry name" value="RNA_pol_sigma-70_dom"/>
</dbReference>
<evidence type="ECO:0000256" key="3">
    <source>
        <dbReference type="ARBA" id="ARBA00023082"/>
    </source>
</evidence>
<dbReference type="Gene3D" id="1.10.1740.10">
    <property type="match status" value="1"/>
</dbReference>
<dbReference type="PROSITE" id="PS01063">
    <property type="entry name" value="SIGMA70_ECF"/>
    <property type="match status" value="1"/>
</dbReference>
<dbReference type="InterPro" id="IPR013325">
    <property type="entry name" value="RNA_pol_sigma_r2"/>
</dbReference>
<dbReference type="CDD" id="cd06171">
    <property type="entry name" value="Sigma70_r4"/>
    <property type="match status" value="1"/>
</dbReference>
<dbReference type="InterPro" id="IPR036388">
    <property type="entry name" value="WH-like_DNA-bd_sf"/>
</dbReference>
<evidence type="ECO:0000313" key="10">
    <source>
        <dbReference type="EMBL" id="MBB6145077.1"/>
    </source>
</evidence>
<dbReference type="NCBIfam" id="TIGR02937">
    <property type="entry name" value="sigma70-ECF"/>
    <property type="match status" value="1"/>
</dbReference>
<evidence type="ECO:0000259" key="8">
    <source>
        <dbReference type="Pfam" id="PF04542"/>
    </source>
</evidence>
<keyword evidence="11" id="KW-1185">Reference proteome</keyword>
<name>A0A841JXB1_9BACT</name>
<dbReference type="GO" id="GO:0016987">
    <property type="term" value="F:sigma factor activity"/>
    <property type="evidence" value="ECO:0007669"/>
    <property type="project" value="UniProtKB-KW"/>
</dbReference>
<proteinExistence type="inferred from homology"/>
<dbReference type="PANTHER" id="PTHR43133">
    <property type="entry name" value="RNA POLYMERASE ECF-TYPE SIGMA FACTO"/>
    <property type="match status" value="1"/>
</dbReference>
<keyword evidence="3 6" id="KW-0731">Sigma factor</keyword>
<evidence type="ECO:0000256" key="5">
    <source>
        <dbReference type="ARBA" id="ARBA00023163"/>
    </source>
</evidence>
<dbReference type="RefSeq" id="WP_050059395.1">
    <property type="nucleotide sequence ID" value="NZ_JACHEK010000005.1"/>
</dbReference>
<keyword evidence="4 6" id="KW-0238">DNA-binding</keyword>
<dbReference type="InterPro" id="IPR013249">
    <property type="entry name" value="RNA_pol_sigma70_r4_t2"/>
</dbReference>
<dbReference type="SUPFAM" id="SSF88659">
    <property type="entry name" value="Sigma3 and sigma4 domains of RNA polymerase sigma factors"/>
    <property type="match status" value="1"/>
</dbReference>
<protein>
    <recommendedName>
        <fullName evidence="6">RNA polymerase sigma factor</fullName>
    </recommendedName>
</protein>
<comment type="caution">
    <text evidence="10">The sequence shown here is derived from an EMBL/GenBank/DDBJ whole genome shotgun (WGS) entry which is preliminary data.</text>
</comment>
<sequence>MTATETLGADAQNSSEAALIAAILAGDREKFHILILPYESQLFRTAFALVKNAEEAEDVVQDAVLKAYRKLGSFRGDAKFSTWLIAITLNEARGRLRKENRTIVDSLDEQREENADFTPAALTDWNEIPLALLERKEIRELVQQAVAELPDTYREIVTLRDVEECSVLDTAHLLGISSALVKVRLHRARMLLQKRLAPQLNRAIKASSKSTSDRPRKRSLFRRTPWF</sequence>
<dbReference type="InterPro" id="IPR007627">
    <property type="entry name" value="RNA_pol_sigma70_r2"/>
</dbReference>
<keyword evidence="2 6" id="KW-0805">Transcription regulation</keyword>
<dbReference type="Pfam" id="PF04542">
    <property type="entry name" value="Sigma70_r2"/>
    <property type="match status" value="1"/>
</dbReference>
<evidence type="ECO:0000256" key="4">
    <source>
        <dbReference type="ARBA" id="ARBA00023125"/>
    </source>
</evidence>
<feature type="region of interest" description="Disordered" evidence="7">
    <location>
        <begin position="203"/>
        <end position="227"/>
    </location>
</feature>
<reference evidence="10 11" key="1">
    <citation type="submission" date="2020-08" db="EMBL/GenBank/DDBJ databases">
        <title>Genomic Encyclopedia of Type Strains, Phase IV (KMG-IV): sequencing the most valuable type-strain genomes for metagenomic binning, comparative biology and taxonomic classification.</title>
        <authorList>
            <person name="Goeker M."/>
        </authorList>
    </citation>
    <scope>NUCLEOTIDE SEQUENCE [LARGE SCALE GENOMIC DNA]</scope>
    <source>
        <strain evidence="10 11">DSM 103733</strain>
    </source>
</reference>
<dbReference type="Pfam" id="PF08281">
    <property type="entry name" value="Sigma70_r4_2"/>
    <property type="match status" value="1"/>
</dbReference>
<evidence type="ECO:0000313" key="11">
    <source>
        <dbReference type="Proteomes" id="UP000538666"/>
    </source>
</evidence>
<dbReference type="SUPFAM" id="SSF88946">
    <property type="entry name" value="Sigma2 domain of RNA polymerase sigma factors"/>
    <property type="match status" value="1"/>
</dbReference>
<feature type="domain" description="RNA polymerase sigma factor 70 region 4 type 2" evidence="9">
    <location>
        <begin position="140"/>
        <end position="191"/>
    </location>
</feature>
<dbReference type="InterPro" id="IPR000838">
    <property type="entry name" value="RNA_pol_sigma70_ECF_CS"/>
</dbReference>
<dbReference type="GO" id="GO:0006352">
    <property type="term" value="P:DNA-templated transcription initiation"/>
    <property type="evidence" value="ECO:0007669"/>
    <property type="project" value="InterPro"/>
</dbReference>
<dbReference type="Gene3D" id="1.10.10.10">
    <property type="entry name" value="Winged helix-like DNA-binding domain superfamily/Winged helix DNA-binding domain"/>
    <property type="match status" value="1"/>
</dbReference>
<keyword evidence="5 6" id="KW-0804">Transcription</keyword>
<evidence type="ECO:0000256" key="6">
    <source>
        <dbReference type="RuleBase" id="RU000716"/>
    </source>
</evidence>
<dbReference type="Proteomes" id="UP000538666">
    <property type="component" value="Unassembled WGS sequence"/>
</dbReference>
<evidence type="ECO:0000256" key="7">
    <source>
        <dbReference type="SAM" id="MobiDB-lite"/>
    </source>
</evidence>
<evidence type="ECO:0000256" key="2">
    <source>
        <dbReference type="ARBA" id="ARBA00023015"/>
    </source>
</evidence>
<dbReference type="PANTHER" id="PTHR43133:SF51">
    <property type="entry name" value="RNA POLYMERASE SIGMA FACTOR"/>
    <property type="match status" value="1"/>
</dbReference>
<dbReference type="AlphaFoldDB" id="A0A841JXB1"/>
<evidence type="ECO:0000256" key="1">
    <source>
        <dbReference type="ARBA" id="ARBA00010641"/>
    </source>
</evidence>
<dbReference type="OrthoDB" id="9784984at2"/>
<dbReference type="GO" id="GO:0003677">
    <property type="term" value="F:DNA binding"/>
    <property type="evidence" value="ECO:0007669"/>
    <property type="project" value="UniProtKB-KW"/>
</dbReference>
<feature type="domain" description="RNA polymerase sigma-70 region 2" evidence="8">
    <location>
        <begin position="35"/>
        <end position="102"/>
    </location>
</feature>
<dbReference type="InterPro" id="IPR039425">
    <property type="entry name" value="RNA_pol_sigma-70-like"/>
</dbReference>
<dbReference type="InterPro" id="IPR013324">
    <property type="entry name" value="RNA_pol_sigma_r3/r4-like"/>
</dbReference>
<comment type="similarity">
    <text evidence="1 6">Belongs to the sigma-70 factor family. ECF subfamily.</text>
</comment>